<dbReference type="Pfam" id="PF04564">
    <property type="entry name" value="U-box"/>
    <property type="match status" value="1"/>
</dbReference>
<dbReference type="PROSITE" id="PS51698">
    <property type="entry name" value="U_BOX"/>
    <property type="match status" value="1"/>
</dbReference>
<dbReference type="InterPro" id="IPR011989">
    <property type="entry name" value="ARM-like"/>
</dbReference>
<dbReference type="STRING" id="542762.A0A4S4DRS6"/>
<dbReference type="Gene3D" id="3.30.40.10">
    <property type="entry name" value="Zinc/RING finger domain, C3HC4 (zinc finger)"/>
    <property type="match status" value="1"/>
</dbReference>
<evidence type="ECO:0000259" key="6">
    <source>
        <dbReference type="PROSITE" id="PS51698"/>
    </source>
</evidence>
<comment type="catalytic activity">
    <reaction evidence="1 5">
        <text>S-ubiquitinyl-[E2 ubiquitin-conjugating enzyme]-L-cysteine + [acceptor protein]-L-lysine = [E2 ubiquitin-conjugating enzyme]-L-cysteine + N(6)-ubiquitinyl-[acceptor protein]-L-lysine.</text>
        <dbReference type="EC" id="2.3.2.27"/>
    </reaction>
</comment>
<organism evidence="7 8">
    <name type="scientific">Camellia sinensis var. sinensis</name>
    <name type="common">China tea</name>
    <dbReference type="NCBI Taxonomy" id="542762"/>
    <lineage>
        <taxon>Eukaryota</taxon>
        <taxon>Viridiplantae</taxon>
        <taxon>Streptophyta</taxon>
        <taxon>Embryophyta</taxon>
        <taxon>Tracheophyta</taxon>
        <taxon>Spermatophyta</taxon>
        <taxon>Magnoliopsida</taxon>
        <taxon>eudicotyledons</taxon>
        <taxon>Gunneridae</taxon>
        <taxon>Pentapetalae</taxon>
        <taxon>asterids</taxon>
        <taxon>Ericales</taxon>
        <taxon>Theaceae</taxon>
        <taxon>Camellia</taxon>
    </lineage>
</organism>
<evidence type="ECO:0000256" key="4">
    <source>
        <dbReference type="ARBA" id="ARBA00022786"/>
    </source>
</evidence>
<dbReference type="CDD" id="cd16655">
    <property type="entry name" value="RING-Ubox_WDSUB1-like"/>
    <property type="match status" value="1"/>
</dbReference>
<dbReference type="InterPro" id="IPR045185">
    <property type="entry name" value="PUB22/23/24-like"/>
</dbReference>
<dbReference type="SUPFAM" id="SSF48371">
    <property type="entry name" value="ARM repeat"/>
    <property type="match status" value="1"/>
</dbReference>
<comment type="pathway">
    <text evidence="2 5">Protein modification; protein ubiquitination.</text>
</comment>
<dbReference type="InterPro" id="IPR058678">
    <property type="entry name" value="ARM_PUB"/>
</dbReference>
<evidence type="ECO:0000256" key="3">
    <source>
        <dbReference type="ARBA" id="ARBA00022679"/>
    </source>
</evidence>
<evidence type="ECO:0000256" key="5">
    <source>
        <dbReference type="RuleBase" id="RU369093"/>
    </source>
</evidence>
<comment type="function">
    <text evidence="5">Functions as an E3 ubiquitin ligase.</text>
</comment>
<name>A0A4S4DRS6_CAMSN</name>
<dbReference type="Gene3D" id="1.25.10.10">
    <property type="entry name" value="Leucine-rich Repeat Variant"/>
    <property type="match status" value="1"/>
</dbReference>
<evidence type="ECO:0000313" key="8">
    <source>
        <dbReference type="Proteomes" id="UP000306102"/>
    </source>
</evidence>
<dbReference type="PANTHER" id="PTHR22849:SF24">
    <property type="entry name" value="E3 UBIQUITIN-PROTEIN LIGASE PUB24"/>
    <property type="match status" value="1"/>
</dbReference>
<comment type="caution">
    <text evidence="7">The sequence shown here is derived from an EMBL/GenBank/DDBJ whole genome shotgun (WGS) entry which is preliminary data.</text>
</comment>
<dbReference type="EMBL" id="SDRB02010546">
    <property type="protein sequence ID" value="THG05862.1"/>
    <property type="molecule type" value="Genomic_DNA"/>
</dbReference>
<protein>
    <recommendedName>
        <fullName evidence="5 6">U-box domain-containing protein</fullName>
        <ecNumber evidence="5">2.3.2.27</ecNumber>
    </recommendedName>
    <alternativeName>
        <fullName evidence="5">RING-type E3 ubiquitin transferase PUB</fullName>
    </alternativeName>
</protein>
<dbReference type="AlphaFoldDB" id="A0A4S4DRS6"/>
<evidence type="ECO:0000256" key="1">
    <source>
        <dbReference type="ARBA" id="ARBA00000900"/>
    </source>
</evidence>
<dbReference type="PANTHER" id="PTHR22849">
    <property type="entry name" value="WDSAM1 PROTEIN"/>
    <property type="match status" value="1"/>
</dbReference>
<evidence type="ECO:0000313" key="7">
    <source>
        <dbReference type="EMBL" id="THG05862.1"/>
    </source>
</evidence>
<keyword evidence="4 5" id="KW-0833">Ubl conjugation pathway</keyword>
<dbReference type="Proteomes" id="UP000306102">
    <property type="component" value="Unassembled WGS sequence"/>
</dbReference>
<accession>A0A4S4DRS6</accession>
<evidence type="ECO:0000256" key="2">
    <source>
        <dbReference type="ARBA" id="ARBA00004906"/>
    </source>
</evidence>
<dbReference type="GO" id="GO:0016567">
    <property type="term" value="P:protein ubiquitination"/>
    <property type="evidence" value="ECO:0007669"/>
    <property type="project" value="UniProtKB-UniRule"/>
</dbReference>
<keyword evidence="8" id="KW-1185">Reference proteome</keyword>
<dbReference type="EC" id="2.3.2.27" evidence="5"/>
<dbReference type="SMART" id="SM00504">
    <property type="entry name" value="Ubox"/>
    <property type="match status" value="1"/>
</dbReference>
<reference evidence="7 8" key="1">
    <citation type="journal article" date="2018" name="Proc. Natl. Acad. Sci. U.S.A.">
        <title>Draft genome sequence of Camellia sinensis var. sinensis provides insights into the evolution of the tea genome and tea quality.</title>
        <authorList>
            <person name="Wei C."/>
            <person name="Yang H."/>
            <person name="Wang S."/>
            <person name="Zhao J."/>
            <person name="Liu C."/>
            <person name="Gao L."/>
            <person name="Xia E."/>
            <person name="Lu Y."/>
            <person name="Tai Y."/>
            <person name="She G."/>
            <person name="Sun J."/>
            <person name="Cao H."/>
            <person name="Tong W."/>
            <person name="Gao Q."/>
            <person name="Li Y."/>
            <person name="Deng W."/>
            <person name="Jiang X."/>
            <person name="Wang W."/>
            <person name="Chen Q."/>
            <person name="Zhang S."/>
            <person name="Li H."/>
            <person name="Wu J."/>
            <person name="Wang P."/>
            <person name="Li P."/>
            <person name="Shi C."/>
            <person name="Zheng F."/>
            <person name="Jian J."/>
            <person name="Huang B."/>
            <person name="Shan D."/>
            <person name="Shi M."/>
            <person name="Fang C."/>
            <person name="Yue Y."/>
            <person name="Li F."/>
            <person name="Li D."/>
            <person name="Wei S."/>
            <person name="Han B."/>
            <person name="Jiang C."/>
            <person name="Yin Y."/>
            <person name="Xia T."/>
            <person name="Zhang Z."/>
            <person name="Bennetzen J.L."/>
            <person name="Zhao S."/>
            <person name="Wan X."/>
        </authorList>
    </citation>
    <scope>NUCLEOTIDE SEQUENCE [LARGE SCALE GENOMIC DNA]</scope>
    <source>
        <strain evidence="8">cv. Shuchazao</strain>
        <tissue evidence="7">Leaf</tissue>
    </source>
</reference>
<proteinExistence type="predicted"/>
<sequence>MEDIEVPQYFICPISLQIMKDPVTAITGITYDRESIEQWLFKHAATTSTSTATCPVTNLPLPRDSDLTPNHTLRRLIQAWCTQNASKGIDRIPTPKPSLDKTHVLNLIRDLWLPELQLKTLRKLEVIAIGHERNRRYMVEAGVVKAVASFIVTCYKRGETTGIEEAVSILFHIQSPSSAESKLILIENDQIIEALTWVLGQNIHNYVTVKGNALQVLKTIIGKASSNILERLKRRFFKTIVSVLREGVAINAALNVMLNTCPWGINRIMMVEAGAVFELIELELGSPEKRTTELILGTLFHLCSCADGRAQLLSHAAGIAAITETLLKVSPVADDRAVLILSMICKFSGTPLVIQEMLKVGTVSKLCLLLQVDCPTYLKDKTKEMLRAHSHVWKNSPCIENSTLLSSGQEVGPLLLELPLVTEKVSLLLPYQSNAHNHYKGPTIDIEQGLSGHLIGTRSRLLTIIGRESIDDQSREADLDSLYQKYTDRMRWYLDHNQFTGRIPDAFYKHTFLKEMYIEGNAFQPGVNPIGIHNVQHYVNGQVQVLEVAVVVVVVVVAVIRRGGEGEGSDDLVMELK</sequence>
<dbReference type="InterPro" id="IPR013083">
    <property type="entry name" value="Znf_RING/FYVE/PHD"/>
</dbReference>
<dbReference type="UniPathway" id="UPA00143"/>
<gene>
    <name evidence="7" type="ORF">TEA_030086</name>
</gene>
<dbReference type="InterPro" id="IPR016024">
    <property type="entry name" value="ARM-type_fold"/>
</dbReference>
<keyword evidence="3 5" id="KW-0808">Transferase</keyword>
<dbReference type="Pfam" id="PF25598">
    <property type="entry name" value="ARM_PUB"/>
    <property type="match status" value="1"/>
</dbReference>
<feature type="domain" description="U-box" evidence="6">
    <location>
        <begin position="5"/>
        <end position="87"/>
    </location>
</feature>
<dbReference type="SUPFAM" id="SSF57850">
    <property type="entry name" value="RING/U-box"/>
    <property type="match status" value="1"/>
</dbReference>
<dbReference type="InterPro" id="IPR003613">
    <property type="entry name" value="Ubox_domain"/>
</dbReference>
<dbReference type="GO" id="GO:0061630">
    <property type="term" value="F:ubiquitin protein ligase activity"/>
    <property type="evidence" value="ECO:0007669"/>
    <property type="project" value="UniProtKB-UniRule"/>
</dbReference>